<feature type="compositionally biased region" description="Low complexity" evidence="2">
    <location>
        <begin position="393"/>
        <end position="403"/>
    </location>
</feature>
<comment type="caution">
    <text evidence="4">The sequence shown here is derived from an EMBL/GenBank/DDBJ whole genome shotgun (WGS) entry which is preliminary data.</text>
</comment>
<dbReference type="Gene3D" id="3.30.40.10">
    <property type="entry name" value="Zinc/RING finger domain, C3HC4 (zinc finger)"/>
    <property type="match status" value="1"/>
</dbReference>
<dbReference type="PANTHER" id="PTHR31150">
    <property type="entry name" value="EXPRESSED PROTEIN"/>
    <property type="match status" value="1"/>
</dbReference>
<organism evidence="4 5">
    <name type="scientific">Castilleja foliolosa</name>
    <dbReference type="NCBI Taxonomy" id="1961234"/>
    <lineage>
        <taxon>Eukaryota</taxon>
        <taxon>Viridiplantae</taxon>
        <taxon>Streptophyta</taxon>
        <taxon>Embryophyta</taxon>
        <taxon>Tracheophyta</taxon>
        <taxon>Spermatophyta</taxon>
        <taxon>Magnoliopsida</taxon>
        <taxon>eudicotyledons</taxon>
        <taxon>Gunneridae</taxon>
        <taxon>Pentapetalae</taxon>
        <taxon>asterids</taxon>
        <taxon>lamiids</taxon>
        <taxon>Lamiales</taxon>
        <taxon>Orobanchaceae</taxon>
        <taxon>Pedicularideae</taxon>
        <taxon>Castillejinae</taxon>
        <taxon>Castilleja</taxon>
    </lineage>
</organism>
<feature type="domain" description="RING-type" evidence="3">
    <location>
        <begin position="276"/>
        <end position="337"/>
    </location>
</feature>
<gene>
    <name evidence="4" type="ORF">CASFOL_042117</name>
</gene>
<dbReference type="SUPFAM" id="SSF57850">
    <property type="entry name" value="RING/U-box"/>
    <property type="match status" value="1"/>
</dbReference>
<sequence length="447" mass="48415">MGAACCVAAKGRTVTNGSPGDNLQRHAHYSPSWSFRWDNRGRVAGEETHSNWVHDGGCGNDRVGVKFGTNAETAFASEEGSPIDSLRSLAWHKSPLSEGNSGALRLQSSGGKFLKSDQAMSQNIVEVESTDSPSVSYPSPLKLSPSVPSISSKSASPLSSQSHPYPPNSTPSRWHYRSPAHHLLHQVSDSRIPKSPSFSISEEPSLFMAPSWGNDSNRGSNGGSSDSWSIPALSDLATNRRERWSFDSEASGFSRDKITRCSGHSSGSPSLDLQTCGICTKLLTDRTSLGLSSNKIMYANELAVVSVLTCGHVYHSECLEYMTPEISKYDPACPVCTFGEKLAVKMSEKAMRAEVESKARKRSRKRVVDSDLGSEIMFDHQKSGGMVDGKGGLKLSSSSSMKSSVRKPFLRRHFSLGSKTSSRSSVDNQQSTPRKGFFWARSSTSKA</sequence>
<evidence type="ECO:0000313" key="4">
    <source>
        <dbReference type="EMBL" id="KAL3614043.1"/>
    </source>
</evidence>
<dbReference type="GO" id="GO:0008270">
    <property type="term" value="F:zinc ion binding"/>
    <property type="evidence" value="ECO:0007669"/>
    <property type="project" value="UniProtKB-KW"/>
</dbReference>
<name>A0ABD3BA41_9LAMI</name>
<feature type="compositionally biased region" description="Polar residues" evidence="2">
    <location>
        <begin position="417"/>
        <end position="433"/>
    </location>
</feature>
<dbReference type="AlphaFoldDB" id="A0ABD3BA41"/>
<keyword evidence="1" id="KW-0479">Metal-binding</keyword>
<evidence type="ECO:0000256" key="1">
    <source>
        <dbReference type="PROSITE-ProRule" id="PRU00175"/>
    </source>
</evidence>
<evidence type="ECO:0000256" key="2">
    <source>
        <dbReference type="SAM" id="MobiDB-lite"/>
    </source>
</evidence>
<dbReference type="InterPro" id="IPR013083">
    <property type="entry name" value="Znf_RING/FYVE/PHD"/>
</dbReference>
<evidence type="ECO:0000259" key="3">
    <source>
        <dbReference type="PROSITE" id="PS50089"/>
    </source>
</evidence>
<dbReference type="PROSITE" id="PS50089">
    <property type="entry name" value="ZF_RING_2"/>
    <property type="match status" value="1"/>
</dbReference>
<feature type="region of interest" description="Disordered" evidence="2">
    <location>
        <begin position="127"/>
        <end position="176"/>
    </location>
</feature>
<dbReference type="Proteomes" id="UP001632038">
    <property type="component" value="Unassembled WGS sequence"/>
</dbReference>
<dbReference type="EMBL" id="JAVIJP010000107">
    <property type="protein sequence ID" value="KAL3614043.1"/>
    <property type="molecule type" value="Genomic_DNA"/>
</dbReference>
<protein>
    <recommendedName>
        <fullName evidence="3">RING-type domain-containing protein</fullName>
    </recommendedName>
</protein>
<accession>A0ABD3BA41</accession>
<feature type="compositionally biased region" description="Low complexity" evidence="2">
    <location>
        <begin position="132"/>
        <end position="163"/>
    </location>
</feature>
<feature type="region of interest" description="Disordered" evidence="2">
    <location>
        <begin position="209"/>
        <end position="228"/>
    </location>
</feature>
<feature type="compositionally biased region" description="Basic residues" evidence="2">
    <location>
        <begin position="404"/>
        <end position="414"/>
    </location>
</feature>
<feature type="region of interest" description="Disordered" evidence="2">
    <location>
        <begin position="383"/>
        <end position="447"/>
    </location>
</feature>
<dbReference type="SMART" id="SM00184">
    <property type="entry name" value="RING"/>
    <property type="match status" value="1"/>
</dbReference>
<keyword evidence="5" id="KW-1185">Reference proteome</keyword>
<keyword evidence="1" id="KW-0863">Zinc-finger</keyword>
<proteinExistence type="predicted"/>
<dbReference type="InterPro" id="IPR001841">
    <property type="entry name" value="Znf_RING"/>
</dbReference>
<feature type="compositionally biased region" description="Low complexity" evidence="2">
    <location>
        <begin position="211"/>
        <end position="228"/>
    </location>
</feature>
<keyword evidence="1" id="KW-0862">Zinc</keyword>
<dbReference type="PANTHER" id="PTHR31150:SF26">
    <property type="entry name" value="RING-TYPE DOMAIN-CONTAINING PROTEIN"/>
    <property type="match status" value="1"/>
</dbReference>
<evidence type="ECO:0000313" key="5">
    <source>
        <dbReference type="Proteomes" id="UP001632038"/>
    </source>
</evidence>
<reference evidence="5" key="1">
    <citation type="journal article" date="2024" name="IScience">
        <title>Strigolactones Initiate the Formation of Haustorium-like Structures in Castilleja.</title>
        <authorList>
            <person name="Buerger M."/>
            <person name="Peterson D."/>
            <person name="Chory J."/>
        </authorList>
    </citation>
    <scope>NUCLEOTIDE SEQUENCE [LARGE SCALE GENOMIC DNA]</scope>
</reference>